<evidence type="ECO:0000313" key="2">
    <source>
        <dbReference type="EMBL" id="POY72463.1"/>
    </source>
</evidence>
<sequence>MLRALRTLSSSRRLNTNAMAAEKVIFYDLVSTHEGPHPAAIPPNTWKGRLALLHKGVDFELKYLTFTELRAMAPKLGVERPVIPFIEFPDGKVISDSWNIAEWAEKEYPDKPSLWLPDAPAPVKEDDPTLKLAKNYAQTFAEGFAAWVPTFELSAVGIDALMPGTPETNPDKEYFRSDYKQRSKGAWQRLTSLDRDVVRERAKTALSPLEKVLAKSPFLCGDNSGFVDYVVYSRYAMMRSACPDECKSLWHGETTPNLSKWIERIETKFEAGLEEAFKRLPPM</sequence>
<name>A0A2S5B6Q7_9BASI</name>
<dbReference type="EMBL" id="PJQD01000048">
    <property type="protein sequence ID" value="POY72463.1"/>
    <property type="molecule type" value="Genomic_DNA"/>
</dbReference>
<dbReference type="Pfam" id="PF13409">
    <property type="entry name" value="GST_N_2"/>
    <property type="match status" value="1"/>
</dbReference>
<evidence type="ECO:0000259" key="1">
    <source>
        <dbReference type="PROSITE" id="PS50404"/>
    </source>
</evidence>
<dbReference type="STRING" id="741276.A0A2S5B6Q7"/>
<dbReference type="InterPro" id="IPR036282">
    <property type="entry name" value="Glutathione-S-Trfase_C_sf"/>
</dbReference>
<dbReference type="InterPro" id="IPR004045">
    <property type="entry name" value="Glutathione_S-Trfase_N"/>
</dbReference>
<dbReference type="InterPro" id="IPR036249">
    <property type="entry name" value="Thioredoxin-like_sf"/>
</dbReference>
<evidence type="ECO:0000313" key="3">
    <source>
        <dbReference type="Proteomes" id="UP000237144"/>
    </source>
</evidence>
<accession>A0A2S5B6Q7</accession>
<comment type="caution">
    <text evidence="2">The sequence shown here is derived from an EMBL/GenBank/DDBJ whole genome shotgun (WGS) entry which is preliminary data.</text>
</comment>
<dbReference type="Gene3D" id="3.40.30.10">
    <property type="entry name" value="Glutaredoxin"/>
    <property type="match status" value="1"/>
</dbReference>
<reference evidence="2 3" key="1">
    <citation type="journal article" date="2018" name="Front. Microbiol.">
        <title>Prospects for Fungal Bioremediation of Acidic Radioactive Waste Sites: Characterization and Genome Sequence of Rhodotorula taiwanensis MD1149.</title>
        <authorList>
            <person name="Tkavc R."/>
            <person name="Matrosova V.Y."/>
            <person name="Grichenko O.E."/>
            <person name="Gostincar C."/>
            <person name="Volpe R.P."/>
            <person name="Klimenkova P."/>
            <person name="Gaidamakova E.K."/>
            <person name="Zhou C.E."/>
            <person name="Stewart B.J."/>
            <person name="Lyman M.G."/>
            <person name="Malfatti S.A."/>
            <person name="Rubinfeld B."/>
            <person name="Courtot M."/>
            <person name="Singh J."/>
            <person name="Dalgard C.L."/>
            <person name="Hamilton T."/>
            <person name="Frey K.G."/>
            <person name="Gunde-Cimerman N."/>
            <person name="Dugan L."/>
            <person name="Daly M.J."/>
        </authorList>
    </citation>
    <scope>NUCLEOTIDE SEQUENCE [LARGE SCALE GENOMIC DNA]</scope>
    <source>
        <strain evidence="2 3">MD1149</strain>
    </source>
</reference>
<gene>
    <name evidence="2" type="ORF">BMF94_4289</name>
</gene>
<dbReference type="SUPFAM" id="SSF52833">
    <property type="entry name" value="Thioredoxin-like"/>
    <property type="match status" value="1"/>
</dbReference>
<organism evidence="2 3">
    <name type="scientific">Rhodotorula taiwanensis</name>
    <dbReference type="NCBI Taxonomy" id="741276"/>
    <lineage>
        <taxon>Eukaryota</taxon>
        <taxon>Fungi</taxon>
        <taxon>Dikarya</taxon>
        <taxon>Basidiomycota</taxon>
        <taxon>Pucciniomycotina</taxon>
        <taxon>Microbotryomycetes</taxon>
        <taxon>Sporidiobolales</taxon>
        <taxon>Sporidiobolaceae</taxon>
        <taxon>Rhodotorula</taxon>
    </lineage>
</organism>
<dbReference type="AlphaFoldDB" id="A0A2S5B6Q7"/>
<dbReference type="Proteomes" id="UP000237144">
    <property type="component" value="Unassembled WGS sequence"/>
</dbReference>
<feature type="domain" description="GST N-terminal" evidence="1">
    <location>
        <begin position="32"/>
        <end position="112"/>
    </location>
</feature>
<dbReference type="SUPFAM" id="SSF47616">
    <property type="entry name" value="GST C-terminal domain-like"/>
    <property type="match status" value="1"/>
</dbReference>
<protein>
    <recommendedName>
        <fullName evidence="1">GST N-terminal domain-containing protein</fullName>
    </recommendedName>
</protein>
<dbReference type="OrthoDB" id="4951845at2759"/>
<dbReference type="Gene3D" id="1.20.1050.10">
    <property type="match status" value="1"/>
</dbReference>
<dbReference type="InterPro" id="IPR004046">
    <property type="entry name" value="GST_C"/>
</dbReference>
<proteinExistence type="predicted"/>
<keyword evidence="3" id="KW-1185">Reference proteome</keyword>
<dbReference type="Pfam" id="PF00043">
    <property type="entry name" value="GST_C"/>
    <property type="match status" value="1"/>
</dbReference>
<dbReference type="PROSITE" id="PS50404">
    <property type="entry name" value="GST_NTER"/>
    <property type="match status" value="1"/>
</dbReference>